<dbReference type="PANTHER" id="PTHR30314">
    <property type="entry name" value="CELL DIVISION PROTEIN FTSZ-RELATED"/>
    <property type="match status" value="1"/>
</dbReference>
<keyword evidence="4 6" id="KW-0131">Cell cycle</keyword>
<accession>A0ABZ2GXL6</accession>
<keyword evidence="2 4" id="KW-0547">Nucleotide-binding</keyword>
<dbReference type="Pfam" id="PF00091">
    <property type="entry name" value="Tubulin"/>
    <property type="match status" value="1"/>
</dbReference>
<feature type="binding site" evidence="4">
    <location>
        <position position="189"/>
    </location>
    <ligand>
        <name>GTP</name>
        <dbReference type="ChEBI" id="CHEBI:37565"/>
    </ligand>
</feature>
<evidence type="ECO:0000259" key="7">
    <source>
        <dbReference type="SMART" id="SM00864"/>
    </source>
</evidence>
<dbReference type="Pfam" id="PF12327">
    <property type="entry name" value="FtsZ_C"/>
    <property type="match status" value="1"/>
</dbReference>
<feature type="binding site" evidence="4">
    <location>
        <begin position="110"/>
        <end position="112"/>
    </location>
    <ligand>
        <name>GTP</name>
        <dbReference type="ChEBI" id="CHEBI:37565"/>
    </ligand>
</feature>
<evidence type="ECO:0000256" key="6">
    <source>
        <dbReference type="RuleBase" id="RU000631"/>
    </source>
</evidence>
<feature type="domain" description="Tubulin/FtsZ GTPase" evidence="7">
    <location>
        <begin position="13"/>
        <end position="207"/>
    </location>
</feature>
<dbReference type="SUPFAM" id="SSF52490">
    <property type="entry name" value="Tubulin nucleotide-binding domain-like"/>
    <property type="match status" value="1"/>
</dbReference>
<dbReference type="InterPro" id="IPR020805">
    <property type="entry name" value="Cell_div_FtsZ_CS"/>
</dbReference>
<dbReference type="GO" id="GO:0051301">
    <property type="term" value="P:cell division"/>
    <property type="evidence" value="ECO:0007669"/>
    <property type="project" value="UniProtKB-KW"/>
</dbReference>
<dbReference type="PRINTS" id="PR00423">
    <property type="entry name" value="CELLDVISFTSZ"/>
</dbReference>
<keyword evidence="4" id="KW-0963">Cytoplasm</keyword>
<feature type="binding site" evidence="4">
    <location>
        <begin position="21"/>
        <end position="25"/>
    </location>
    <ligand>
        <name>GTP</name>
        <dbReference type="ChEBI" id="CHEBI:37565"/>
    </ligand>
</feature>
<feature type="binding site" evidence="4">
    <location>
        <position position="145"/>
    </location>
    <ligand>
        <name>GTP</name>
        <dbReference type="ChEBI" id="CHEBI:37565"/>
    </ligand>
</feature>
<protein>
    <recommendedName>
        <fullName evidence="4 5">Cell division protein FtsZ</fullName>
    </recommendedName>
</protein>
<name>A0ABZ2GXL6_9GAMM</name>
<keyword evidence="4 6" id="KW-0717">Septation</keyword>
<dbReference type="HAMAP" id="MF_00909">
    <property type="entry name" value="FtsZ"/>
    <property type="match status" value="1"/>
</dbReference>
<feature type="domain" description="Tubulin/FtsZ 2-layer sandwich" evidence="8">
    <location>
        <begin position="209"/>
        <end position="327"/>
    </location>
</feature>
<evidence type="ECO:0000256" key="5">
    <source>
        <dbReference type="NCBIfam" id="TIGR00065"/>
    </source>
</evidence>
<dbReference type="PANTHER" id="PTHR30314:SF3">
    <property type="entry name" value="MITOCHONDRIAL DIVISION PROTEIN FSZA"/>
    <property type="match status" value="1"/>
</dbReference>
<dbReference type="CDD" id="cd02201">
    <property type="entry name" value="FtsZ_type1"/>
    <property type="match status" value="1"/>
</dbReference>
<comment type="subcellular location">
    <subcellularLocation>
        <location evidence="4">Cytoplasm</location>
    </subcellularLocation>
    <text evidence="4">Assembles at midcell at the inner surface of the cytoplasmic membrane.</text>
</comment>
<evidence type="ECO:0000256" key="2">
    <source>
        <dbReference type="ARBA" id="ARBA00022741"/>
    </source>
</evidence>
<evidence type="ECO:0000259" key="8">
    <source>
        <dbReference type="SMART" id="SM00865"/>
    </source>
</evidence>
<dbReference type="Proteomes" id="UP001360424">
    <property type="component" value="Chromosome"/>
</dbReference>
<dbReference type="InterPro" id="IPR036525">
    <property type="entry name" value="Tubulin/FtsZ_GTPase_sf"/>
</dbReference>
<evidence type="ECO:0000313" key="9">
    <source>
        <dbReference type="EMBL" id="WWR12182.1"/>
    </source>
</evidence>
<dbReference type="Gene3D" id="3.40.50.1440">
    <property type="entry name" value="Tubulin/FtsZ, GTPase domain"/>
    <property type="match status" value="1"/>
</dbReference>
<evidence type="ECO:0000256" key="1">
    <source>
        <dbReference type="ARBA" id="ARBA00009690"/>
    </source>
</evidence>
<dbReference type="InterPro" id="IPR037103">
    <property type="entry name" value="Tubulin/FtsZ-like_C"/>
</dbReference>
<comment type="subunit">
    <text evidence="4">Homodimer. Polymerizes to form a dynamic ring structure in a strictly GTP-dependent manner. Interacts directly with several other division proteins.</text>
</comment>
<keyword evidence="3 4" id="KW-0342">GTP-binding</keyword>
<dbReference type="PROSITE" id="PS01135">
    <property type="entry name" value="FTSZ_2"/>
    <property type="match status" value="1"/>
</dbReference>
<dbReference type="InterPro" id="IPR008280">
    <property type="entry name" value="Tub_FtsZ_C"/>
</dbReference>
<proteinExistence type="inferred from homology"/>
<gene>
    <name evidence="4 9" type="primary">ftsZ</name>
    <name evidence="9" type="ORF">RQL38_00930</name>
</gene>
<dbReference type="PROSITE" id="PS01134">
    <property type="entry name" value="FTSZ_1"/>
    <property type="match status" value="1"/>
</dbReference>
<dbReference type="SMART" id="SM00865">
    <property type="entry name" value="Tubulin_C"/>
    <property type="match status" value="1"/>
</dbReference>
<dbReference type="EMBL" id="CP135136">
    <property type="protein sequence ID" value="WWR12182.1"/>
    <property type="molecule type" value="Genomic_DNA"/>
</dbReference>
<reference evidence="9" key="1">
    <citation type="submission" date="2023-09" db="EMBL/GenBank/DDBJ databases">
        <title>Genomes of two closely related lineages of the louse Polyplax serrata with different host specificities.</title>
        <authorList>
            <person name="Martinu J."/>
            <person name="Tarabai H."/>
            <person name="Stefka J."/>
            <person name="Hypsa V."/>
        </authorList>
    </citation>
    <scope>NUCLEOTIDE SEQUENCE [LARGE SCALE GENOMIC DNA]</scope>
    <source>
        <strain evidence="9">HR10_N</strain>
    </source>
</reference>
<evidence type="ECO:0000256" key="3">
    <source>
        <dbReference type="ARBA" id="ARBA00023134"/>
    </source>
</evidence>
<evidence type="ECO:0000256" key="4">
    <source>
        <dbReference type="HAMAP-Rule" id="MF_00909"/>
    </source>
</evidence>
<dbReference type="SUPFAM" id="SSF55307">
    <property type="entry name" value="Tubulin C-terminal domain-like"/>
    <property type="match status" value="1"/>
</dbReference>
<dbReference type="SMART" id="SM00864">
    <property type="entry name" value="Tubulin"/>
    <property type="match status" value="1"/>
</dbReference>
<dbReference type="RefSeq" id="WP_338521865.1">
    <property type="nucleotide sequence ID" value="NZ_CP135136.1"/>
</dbReference>
<dbReference type="InterPro" id="IPR018316">
    <property type="entry name" value="Tubulin/FtsZ_2-layer-sand-dom"/>
</dbReference>
<dbReference type="InterPro" id="IPR003008">
    <property type="entry name" value="Tubulin_FtsZ_GTPase"/>
</dbReference>
<dbReference type="InterPro" id="IPR045061">
    <property type="entry name" value="FtsZ/CetZ"/>
</dbReference>
<comment type="function">
    <text evidence="4 6">Essential cell division protein that forms a contractile ring structure (Z ring) at the future cell division site. The regulation of the ring assembly controls the timing and the location of cell division. One of the functions of the FtsZ ring is to recruit other cell division proteins to the septum to produce a new cell wall between the dividing cells. Binds GTP and shows GTPase activity.</text>
</comment>
<comment type="similarity">
    <text evidence="1 4 6">Belongs to the FtsZ family.</text>
</comment>
<sequence length="402" mass="43987">MFELMETKKDNIIIKVIGVGGGGGNAINYMISKNFSKNNIEFIYANTDKQALKNSNVKIQIQLGETLSNGFGAGSNPNVGRESANESKDKIKEILFGSDMVFITAGMGGGTGTGASPVFAQISKELGILTVAVVTKPFLFEGKQRSLIAEDGIYQLSKYVDSLIVIPNSRLITVLGKKITLINAFKVINDILFRAVKGISDLIIKPGLINVDFADIRTVMSKNGIAMIGTGSAFGDDRACRAAESAISSPFLEGTNFSGARGILVNITSNESISIGEFQEVGDIVREFVLDDATMIIGSVIDEAVKEEIIVTVIITGLNNYFYMDKYQHNNMLFNFSRKNFIGLSRNNSSVFEFCKLDNTLSSKFRKNNLREVTKLNGDLISNERDSLDIPNFLRKKDEKSE</sequence>
<evidence type="ECO:0000313" key="10">
    <source>
        <dbReference type="Proteomes" id="UP001360424"/>
    </source>
</evidence>
<organism evidence="9 10">
    <name type="scientific">Candidatus Legionella polyplacis</name>
    <dbReference type="NCBI Taxonomy" id="2005262"/>
    <lineage>
        <taxon>Bacteria</taxon>
        <taxon>Pseudomonadati</taxon>
        <taxon>Pseudomonadota</taxon>
        <taxon>Gammaproteobacteria</taxon>
        <taxon>Legionellales</taxon>
        <taxon>Legionellaceae</taxon>
        <taxon>Legionella</taxon>
    </lineage>
</organism>
<dbReference type="Gene3D" id="3.30.1330.20">
    <property type="entry name" value="Tubulin/FtsZ, C-terminal domain"/>
    <property type="match status" value="1"/>
</dbReference>
<dbReference type="InterPro" id="IPR000158">
    <property type="entry name" value="Cell_div_FtsZ"/>
</dbReference>
<keyword evidence="4 6" id="KW-0132">Cell division</keyword>
<dbReference type="InterPro" id="IPR024757">
    <property type="entry name" value="FtsZ_C"/>
</dbReference>
<feature type="binding site" evidence="4">
    <location>
        <position position="141"/>
    </location>
    <ligand>
        <name>GTP</name>
        <dbReference type="ChEBI" id="CHEBI:37565"/>
    </ligand>
</feature>
<dbReference type="NCBIfam" id="TIGR00065">
    <property type="entry name" value="ftsZ"/>
    <property type="match status" value="1"/>
</dbReference>
<keyword evidence="10" id="KW-1185">Reference proteome</keyword>